<accession>A0A8J7Q9V5</accession>
<evidence type="ECO:0000313" key="3">
    <source>
        <dbReference type="Proteomes" id="UP000664417"/>
    </source>
</evidence>
<comment type="caution">
    <text evidence="2">The sequence shown here is derived from an EMBL/GenBank/DDBJ whole genome shotgun (WGS) entry which is preliminary data.</text>
</comment>
<dbReference type="InterPro" id="IPR045247">
    <property type="entry name" value="Oye-like"/>
</dbReference>
<dbReference type="RefSeq" id="WP_207861366.1">
    <property type="nucleotide sequence ID" value="NZ_JAFREP010000024.1"/>
</dbReference>
<protein>
    <submittedName>
        <fullName evidence="2">NADH:flavin oxidoreductase</fullName>
    </submittedName>
</protein>
<proteinExistence type="predicted"/>
<sequence>MNPHPVLTPFQLGPHALRNRAVVAPLSRVSAPAGGIPTAAMARYYEEYARGGFGLIITEGTYTDAHFAQAYTHQPGIIHEAQVAGWRAVVERIHAAGAKVFCQLMHAGALSQCLSQTAAPSAVQPLRTKLAGYGGEGPWPVPKAMTQAEIQQAVQGFAASARRAAAAGFDGVEIHGANGYLIDQFLSDTTNRRRDRYGDSVAARATLALEVIAAVKAAVPPGFTVGLRLSQGKVNDFDYRWPGGRHTARTWFSLLAQTQVDYLHFASEGTGYQHSCVLEDGTVLPQLARAMVGVPVMVNGGMHAPDLAAQVLQAGHGDLAALGTGAIANPDWPNKLAAGEPIQPFQPAMLQPEVTIEATWAHRRRQASLLPV</sequence>
<dbReference type="EMBL" id="JAFREP010000024">
    <property type="protein sequence ID" value="MBO1321391.1"/>
    <property type="molecule type" value="Genomic_DNA"/>
</dbReference>
<dbReference type="GO" id="GO:0010181">
    <property type="term" value="F:FMN binding"/>
    <property type="evidence" value="ECO:0007669"/>
    <property type="project" value="InterPro"/>
</dbReference>
<keyword evidence="3" id="KW-1185">Reference proteome</keyword>
<organism evidence="2 3">
    <name type="scientific">Acanthopleuribacter pedis</name>
    <dbReference type="NCBI Taxonomy" id="442870"/>
    <lineage>
        <taxon>Bacteria</taxon>
        <taxon>Pseudomonadati</taxon>
        <taxon>Acidobacteriota</taxon>
        <taxon>Holophagae</taxon>
        <taxon>Acanthopleuribacterales</taxon>
        <taxon>Acanthopleuribacteraceae</taxon>
        <taxon>Acanthopleuribacter</taxon>
    </lineage>
</organism>
<dbReference type="AlphaFoldDB" id="A0A8J7Q9V5"/>
<dbReference type="InterPro" id="IPR001155">
    <property type="entry name" value="OxRdtase_FMN_N"/>
</dbReference>
<dbReference type="SUPFAM" id="SSF51395">
    <property type="entry name" value="FMN-linked oxidoreductases"/>
    <property type="match status" value="1"/>
</dbReference>
<reference evidence="2" key="1">
    <citation type="submission" date="2021-03" db="EMBL/GenBank/DDBJ databases">
        <authorList>
            <person name="Wang G."/>
        </authorList>
    </citation>
    <scope>NUCLEOTIDE SEQUENCE</scope>
    <source>
        <strain evidence="2">KCTC 12899</strain>
    </source>
</reference>
<evidence type="ECO:0000313" key="2">
    <source>
        <dbReference type="EMBL" id="MBO1321391.1"/>
    </source>
</evidence>
<dbReference type="Pfam" id="PF00724">
    <property type="entry name" value="Oxidored_FMN"/>
    <property type="match status" value="1"/>
</dbReference>
<feature type="domain" description="NADH:flavin oxidoreductase/NADH oxidase N-terminal" evidence="1">
    <location>
        <begin position="7"/>
        <end position="340"/>
    </location>
</feature>
<dbReference type="PANTHER" id="PTHR22893:SF123">
    <property type="entry name" value="NADH:FLAVIN OXIDOREDUCTASE_NADH OXIDASE N-TERMINAL DOMAIN-CONTAINING PROTEIN"/>
    <property type="match status" value="1"/>
</dbReference>
<dbReference type="InterPro" id="IPR013785">
    <property type="entry name" value="Aldolase_TIM"/>
</dbReference>
<dbReference type="PANTHER" id="PTHR22893">
    <property type="entry name" value="NADH OXIDOREDUCTASE-RELATED"/>
    <property type="match status" value="1"/>
</dbReference>
<gene>
    <name evidence="2" type="ORF">J3U88_23115</name>
</gene>
<dbReference type="Gene3D" id="3.20.20.70">
    <property type="entry name" value="Aldolase class I"/>
    <property type="match status" value="1"/>
</dbReference>
<dbReference type="Proteomes" id="UP000664417">
    <property type="component" value="Unassembled WGS sequence"/>
</dbReference>
<name>A0A8J7Q9V5_9BACT</name>
<evidence type="ECO:0000259" key="1">
    <source>
        <dbReference type="Pfam" id="PF00724"/>
    </source>
</evidence>
<dbReference type="CDD" id="cd02803">
    <property type="entry name" value="OYE_like_FMN_family"/>
    <property type="match status" value="1"/>
</dbReference>
<dbReference type="GO" id="GO:0016491">
    <property type="term" value="F:oxidoreductase activity"/>
    <property type="evidence" value="ECO:0007669"/>
    <property type="project" value="InterPro"/>
</dbReference>